<keyword evidence="3" id="KW-1185">Reference proteome</keyword>
<dbReference type="PANTHER" id="PTHR48090:SF7">
    <property type="entry name" value="RFBJ PROTEIN"/>
    <property type="match status" value="1"/>
</dbReference>
<dbReference type="PANTHER" id="PTHR48090">
    <property type="entry name" value="UNDECAPRENYL-PHOSPHATE 4-DEOXY-4-FORMAMIDO-L-ARABINOSE TRANSFERASE-RELATED"/>
    <property type="match status" value="1"/>
</dbReference>
<dbReference type="AlphaFoldDB" id="A0A1M4V5R1"/>
<dbReference type="SUPFAM" id="SSF53448">
    <property type="entry name" value="Nucleotide-diphospho-sugar transferases"/>
    <property type="match status" value="1"/>
</dbReference>
<reference evidence="3" key="1">
    <citation type="submission" date="2016-11" db="EMBL/GenBank/DDBJ databases">
        <authorList>
            <person name="Varghese N."/>
            <person name="Submissions S."/>
        </authorList>
    </citation>
    <scope>NUCLEOTIDE SEQUENCE [LARGE SCALE GENOMIC DNA]</scope>
    <source>
        <strain evidence="3">DSM 18761</strain>
    </source>
</reference>
<dbReference type="Proteomes" id="UP000184127">
    <property type="component" value="Unassembled WGS sequence"/>
</dbReference>
<dbReference type="Gene3D" id="3.90.550.10">
    <property type="entry name" value="Spore Coat Polysaccharide Biosynthesis Protein SpsA, Chain A"/>
    <property type="match status" value="1"/>
</dbReference>
<dbReference type="InterPro" id="IPR001173">
    <property type="entry name" value="Glyco_trans_2-like"/>
</dbReference>
<sequence length="232" mass="26063">MNKKVSVLIPAYNEEERIIDTIKGLKDVEEIDEVIVINDGSTDSTAEKARKAGAKIVNMKRNVGKGTALKEGLKYTKNDVIVFLDADVGLSSREVKKLILPVLEGKADVTIAKFPKTNIKAGFGFVKTLARKGVKYFTGYEIESVLSGQRAFKKEVLESLKTFYKGFGIEVGMTIDILKKGFKIKEVEVNMTHSVTGRNLKGFLHRGKQFWDILKVLVYKLFSKNIREEQVR</sequence>
<keyword evidence="2" id="KW-0808">Transferase</keyword>
<dbReference type="Pfam" id="PF00535">
    <property type="entry name" value="Glycos_transf_2"/>
    <property type="match status" value="1"/>
</dbReference>
<dbReference type="InterPro" id="IPR029044">
    <property type="entry name" value="Nucleotide-diphossugar_trans"/>
</dbReference>
<evidence type="ECO:0000313" key="2">
    <source>
        <dbReference type="EMBL" id="SHE64331.1"/>
    </source>
</evidence>
<accession>A0A1M4V5R1</accession>
<dbReference type="InterPro" id="IPR050256">
    <property type="entry name" value="Glycosyltransferase_2"/>
</dbReference>
<name>A0A1M4V5R1_9THEO</name>
<dbReference type="CDD" id="cd04179">
    <property type="entry name" value="DPM_DPG-synthase_like"/>
    <property type="match status" value="1"/>
</dbReference>
<evidence type="ECO:0000259" key="1">
    <source>
        <dbReference type="Pfam" id="PF00535"/>
    </source>
</evidence>
<feature type="domain" description="Glycosyltransferase 2-like" evidence="1">
    <location>
        <begin position="6"/>
        <end position="157"/>
    </location>
</feature>
<protein>
    <submittedName>
        <fullName evidence="2">Glycosyl transferase family 2</fullName>
    </submittedName>
</protein>
<dbReference type="RefSeq" id="WP_072967734.1">
    <property type="nucleotide sequence ID" value="NZ_FQUR01000008.1"/>
</dbReference>
<proteinExistence type="predicted"/>
<organism evidence="2 3">
    <name type="scientific">Thermoanaerobacter uzonensis DSM 18761</name>
    <dbReference type="NCBI Taxonomy" id="1123369"/>
    <lineage>
        <taxon>Bacteria</taxon>
        <taxon>Bacillati</taxon>
        <taxon>Bacillota</taxon>
        <taxon>Clostridia</taxon>
        <taxon>Thermoanaerobacterales</taxon>
        <taxon>Thermoanaerobacteraceae</taxon>
        <taxon>Thermoanaerobacter</taxon>
    </lineage>
</organism>
<evidence type="ECO:0000313" key="3">
    <source>
        <dbReference type="Proteomes" id="UP000184127"/>
    </source>
</evidence>
<dbReference type="EMBL" id="FQUR01000008">
    <property type="protein sequence ID" value="SHE64331.1"/>
    <property type="molecule type" value="Genomic_DNA"/>
</dbReference>
<dbReference type="GO" id="GO:0016740">
    <property type="term" value="F:transferase activity"/>
    <property type="evidence" value="ECO:0007669"/>
    <property type="project" value="UniProtKB-KW"/>
</dbReference>
<gene>
    <name evidence="2" type="ORF">SAMN02745195_00850</name>
</gene>